<dbReference type="InterPro" id="IPR010344">
    <property type="entry name" value="YbjH"/>
</dbReference>
<accession>A0A9X1XI28</accession>
<dbReference type="Pfam" id="PF06082">
    <property type="entry name" value="YjbH"/>
    <property type="match status" value="1"/>
</dbReference>
<keyword evidence="2" id="KW-1185">Reference proteome</keyword>
<sequence>MKKLMDSSSLRWLTPLGALSYVLSSPLIADEFSPPKLKHSYTDFGGVGLIQMPSARMMPEGEFSAAATNNDEYLHYTATLQLFPWLEATIRYTQVHDLLYSSDPGFSGKTKYTDKSMDAKVRLIEESYWLPELSVGFRDFGGTGLFDGEFVAASKHIGPVDLTLGVGWGYLGNRANLAGDKSLSVDCGRDTVTQGRGGLVNGERFFSGCVSLFGGMEYQTPHEPLRLKVEYDGNDYNSDFPSTRGGIDMTPATPWNFGLVYGLTDWADLRLSYERGDTFTAGITMATNLSSLKPNWVDQPRPSYQPVDRKKELTDKEWNELTSEVAQVAGYNELTIYHDDDAVIIEGEPVKYRDPNEAHHRAALALANSGIDANRYHIIDTAHHQPMQETVINANAFKRVADNDYPDSNFKDASYTKGSTVEGHNTKSSINEPFYYGFSPVLQQSIGGSENFYLYAVGVSADASYELGSNWRASGSLYANLFDNYDKYKYTVPPDGTDLKRVRTLSRQYYDQFLRVDNLQLTHFDRFQDSIYTQAYGGYLEAMFAGVGTELMYRPFGKNWAIGADINYVIQRDPDSTFGLFTEERHLDEQTGRYYSVQTGTFTGHATLYWQPKFWSLIDNTLLKASAGQYLTEDIGITLDYSKQFDSGVTAGAFITKTNLSAEEFGEGSYTKGFYVSIPLDLMTVKPSRERATISWLPLQRDGGQMLNRKYHLYDTTDIRSPWNTKPSK</sequence>
<name>A0A9X1XI28_9VIBR</name>
<evidence type="ECO:0000313" key="1">
    <source>
        <dbReference type="EMBL" id="MCK6263191.1"/>
    </source>
</evidence>
<evidence type="ECO:0000313" key="2">
    <source>
        <dbReference type="Proteomes" id="UP001139559"/>
    </source>
</evidence>
<gene>
    <name evidence="1" type="ORF">KP803_07870</name>
</gene>
<dbReference type="Proteomes" id="UP001139559">
    <property type="component" value="Unassembled WGS sequence"/>
</dbReference>
<comment type="caution">
    <text evidence="1">The sequence shown here is derived from an EMBL/GenBank/DDBJ whole genome shotgun (WGS) entry which is preliminary data.</text>
</comment>
<reference evidence="1" key="1">
    <citation type="submission" date="2021-11" db="EMBL/GenBank/DDBJ databases">
        <title>Vibrio ZSDE26 sp. nov. and Vibrio ZSDZ34 sp. nov., isolated from coastal seawater in Qingdao.</title>
        <authorList>
            <person name="Zhang P."/>
        </authorList>
    </citation>
    <scope>NUCLEOTIDE SEQUENCE</scope>
    <source>
        <strain evidence="1">ZSDE26</strain>
    </source>
</reference>
<proteinExistence type="predicted"/>
<protein>
    <submittedName>
        <fullName evidence="1">YjbH domain-containing protein</fullName>
    </submittedName>
</protein>
<dbReference type="EMBL" id="JAJHVV010000004">
    <property type="protein sequence ID" value="MCK6263191.1"/>
    <property type="molecule type" value="Genomic_DNA"/>
</dbReference>
<organism evidence="1 2">
    <name type="scientific">Vibrio amylolyticus</name>
    <dbReference type="NCBI Taxonomy" id="2847292"/>
    <lineage>
        <taxon>Bacteria</taxon>
        <taxon>Pseudomonadati</taxon>
        <taxon>Pseudomonadota</taxon>
        <taxon>Gammaproteobacteria</taxon>
        <taxon>Vibrionales</taxon>
        <taxon>Vibrionaceae</taxon>
        <taxon>Vibrio</taxon>
    </lineage>
</organism>
<dbReference type="AlphaFoldDB" id="A0A9X1XI28"/>